<reference evidence="1 2" key="1">
    <citation type="submission" date="2014-04" db="EMBL/GenBank/DDBJ databases">
        <authorList>
            <consortium name="DOE Joint Genome Institute"/>
            <person name="Kuo A."/>
            <person name="Kohler A."/>
            <person name="Jargeat P."/>
            <person name="Nagy L.G."/>
            <person name="Floudas D."/>
            <person name="Copeland A."/>
            <person name="Barry K.W."/>
            <person name="Cichocki N."/>
            <person name="Veneault-Fourrey C."/>
            <person name="LaButti K."/>
            <person name="Lindquist E.A."/>
            <person name="Lipzen A."/>
            <person name="Lundell T."/>
            <person name="Morin E."/>
            <person name="Murat C."/>
            <person name="Sun H."/>
            <person name="Tunlid A."/>
            <person name="Henrissat B."/>
            <person name="Grigoriev I.V."/>
            <person name="Hibbett D.S."/>
            <person name="Martin F."/>
            <person name="Nordberg H.P."/>
            <person name="Cantor M.N."/>
            <person name="Hua S.X."/>
        </authorList>
    </citation>
    <scope>NUCLEOTIDE SEQUENCE [LARGE SCALE GENOMIC DNA]</scope>
    <source>
        <strain evidence="1 2">Ve08.2h10</strain>
    </source>
</reference>
<dbReference type="AlphaFoldDB" id="A0A0D0E5C3"/>
<sequence length="151" mass="16925">MRSKQKIGNVKAFGPAMDMEVVARCLGINFELLEESEKHVSTSSEEARLQESGKCLALHDSDVPGLIHDCSLDEVLDCIEESNRMESAAIQEDSLWLRPWGKIIFLGCLLHAIRTIPSSIVERRAFRSGVHDSVAPQACWHILWLVKANEQ</sequence>
<evidence type="ECO:0000313" key="2">
    <source>
        <dbReference type="Proteomes" id="UP000054538"/>
    </source>
</evidence>
<dbReference type="EMBL" id="KN825255">
    <property type="protein sequence ID" value="KIK92670.1"/>
    <property type="molecule type" value="Genomic_DNA"/>
</dbReference>
<evidence type="ECO:0000313" key="1">
    <source>
        <dbReference type="EMBL" id="KIK92670.1"/>
    </source>
</evidence>
<keyword evidence="2" id="KW-1185">Reference proteome</keyword>
<accession>A0A0D0E5C3</accession>
<reference evidence="2" key="2">
    <citation type="submission" date="2015-01" db="EMBL/GenBank/DDBJ databases">
        <title>Evolutionary Origins and Diversification of the Mycorrhizal Mutualists.</title>
        <authorList>
            <consortium name="DOE Joint Genome Institute"/>
            <consortium name="Mycorrhizal Genomics Consortium"/>
            <person name="Kohler A."/>
            <person name="Kuo A."/>
            <person name="Nagy L.G."/>
            <person name="Floudas D."/>
            <person name="Copeland A."/>
            <person name="Barry K.W."/>
            <person name="Cichocki N."/>
            <person name="Veneault-Fourrey C."/>
            <person name="LaButti K."/>
            <person name="Lindquist E.A."/>
            <person name="Lipzen A."/>
            <person name="Lundell T."/>
            <person name="Morin E."/>
            <person name="Murat C."/>
            <person name="Riley R."/>
            <person name="Ohm R."/>
            <person name="Sun H."/>
            <person name="Tunlid A."/>
            <person name="Henrissat B."/>
            <person name="Grigoriev I.V."/>
            <person name="Hibbett D.S."/>
            <person name="Martin F."/>
        </authorList>
    </citation>
    <scope>NUCLEOTIDE SEQUENCE [LARGE SCALE GENOMIC DNA]</scope>
    <source>
        <strain evidence="2">Ve08.2h10</strain>
    </source>
</reference>
<dbReference type="Proteomes" id="UP000054538">
    <property type="component" value="Unassembled WGS sequence"/>
</dbReference>
<dbReference type="InParanoid" id="A0A0D0E5C3"/>
<gene>
    <name evidence="1" type="ORF">PAXRUDRAFT_561378</name>
</gene>
<proteinExistence type="predicted"/>
<protein>
    <submittedName>
        <fullName evidence="1">Uncharacterized protein</fullName>
    </submittedName>
</protein>
<organism evidence="1 2">
    <name type="scientific">Paxillus rubicundulus Ve08.2h10</name>
    <dbReference type="NCBI Taxonomy" id="930991"/>
    <lineage>
        <taxon>Eukaryota</taxon>
        <taxon>Fungi</taxon>
        <taxon>Dikarya</taxon>
        <taxon>Basidiomycota</taxon>
        <taxon>Agaricomycotina</taxon>
        <taxon>Agaricomycetes</taxon>
        <taxon>Agaricomycetidae</taxon>
        <taxon>Boletales</taxon>
        <taxon>Paxilineae</taxon>
        <taxon>Paxillaceae</taxon>
        <taxon>Paxillus</taxon>
    </lineage>
</organism>
<name>A0A0D0E5C3_9AGAM</name>
<dbReference type="HOGENOM" id="CLU_1732076_0_0_1"/>